<evidence type="ECO:0000313" key="1">
    <source>
        <dbReference type="EMBL" id="PDW04035.1"/>
    </source>
</evidence>
<proteinExistence type="predicted"/>
<dbReference type="AlphaFoldDB" id="A0A2A6RM83"/>
<reference evidence="2" key="1">
    <citation type="submission" date="2017-08" db="EMBL/GenBank/DDBJ databases">
        <authorList>
            <person name="Grouzdev D.S."/>
            <person name="Gaisin V.A."/>
            <person name="Rysina M.S."/>
            <person name="Gorlenko V.M."/>
        </authorList>
    </citation>
    <scope>NUCLEOTIDE SEQUENCE [LARGE SCALE GENOMIC DNA]</scope>
    <source>
        <strain evidence="2">Kir15-3F</strain>
    </source>
</reference>
<name>A0A2A6RM83_9CHLR</name>
<sequence length="160" mass="18301">MISQDPEDDARVLVVVVTRPRDLALAREAGWYRVPLARVPSRLAADYLAFYQTAAFGPERWAVRYYAPVLRYRIATRLELLPDEPEHPRAAERYYRIELGPLAELPLPVPAARLRRVAFIATTFGQLRRASDVRQLFHPAEDARLDPDLWGAGLAGRRLR</sequence>
<dbReference type="EMBL" id="NQWI01000016">
    <property type="protein sequence ID" value="PDW04035.1"/>
    <property type="molecule type" value="Genomic_DNA"/>
</dbReference>
<dbReference type="RefSeq" id="WP_097643098.1">
    <property type="nucleotide sequence ID" value="NZ_NQWI01000016.1"/>
</dbReference>
<protein>
    <submittedName>
        <fullName evidence="1">Uncharacterized protein</fullName>
    </submittedName>
</protein>
<accession>A0A2A6RM83</accession>
<organism evidence="1 2">
    <name type="scientific">Candidatus Viridilinea mediisalina</name>
    <dbReference type="NCBI Taxonomy" id="2024553"/>
    <lineage>
        <taxon>Bacteria</taxon>
        <taxon>Bacillati</taxon>
        <taxon>Chloroflexota</taxon>
        <taxon>Chloroflexia</taxon>
        <taxon>Chloroflexales</taxon>
        <taxon>Chloroflexineae</taxon>
        <taxon>Oscillochloridaceae</taxon>
        <taxon>Candidatus Viridilinea</taxon>
    </lineage>
</organism>
<gene>
    <name evidence="1" type="ORF">CJ255_05540</name>
</gene>
<comment type="caution">
    <text evidence="1">The sequence shown here is derived from an EMBL/GenBank/DDBJ whole genome shotgun (WGS) entry which is preliminary data.</text>
</comment>
<evidence type="ECO:0000313" key="2">
    <source>
        <dbReference type="Proteomes" id="UP000220527"/>
    </source>
</evidence>
<dbReference type="Proteomes" id="UP000220527">
    <property type="component" value="Unassembled WGS sequence"/>
</dbReference>
<dbReference type="OrthoDB" id="164264at2"/>
<keyword evidence="2" id="KW-1185">Reference proteome</keyword>